<gene>
    <name evidence="4" type="ORF">CLAFUR5_01084</name>
</gene>
<organism evidence="4 5">
    <name type="scientific">Passalora fulva</name>
    <name type="common">Tomato leaf mold</name>
    <name type="synonym">Cladosporium fulvum</name>
    <dbReference type="NCBI Taxonomy" id="5499"/>
    <lineage>
        <taxon>Eukaryota</taxon>
        <taxon>Fungi</taxon>
        <taxon>Dikarya</taxon>
        <taxon>Ascomycota</taxon>
        <taxon>Pezizomycotina</taxon>
        <taxon>Dothideomycetes</taxon>
        <taxon>Dothideomycetidae</taxon>
        <taxon>Mycosphaerellales</taxon>
        <taxon>Mycosphaerellaceae</taxon>
        <taxon>Fulvia</taxon>
    </lineage>
</organism>
<evidence type="ECO:0000256" key="2">
    <source>
        <dbReference type="SAM" id="Phobius"/>
    </source>
</evidence>
<feature type="transmembrane region" description="Helical" evidence="2">
    <location>
        <begin position="326"/>
        <end position="350"/>
    </location>
</feature>
<reference evidence="4" key="1">
    <citation type="submission" date="2021-12" db="EMBL/GenBank/DDBJ databases">
        <authorList>
            <person name="Zaccaron A."/>
            <person name="Stergiopoulos I."/>
        </authorList>
    </citation>
    <scope>NUCLEOTIDE SEQUENCE</scope>
    <source>
        <strain evidence="4">Race5_Kim</strain>
    </source>
</reference>
<sequence length="453" mass="51088">MVYSLSYRRPSHVTSSRDSLNGDEKQKSIQESIASGNSCMSHGIPTALGFDRIIDGGTCPPVTVRDFMNYLKYIEHSAENLQFFLWYRDYQRRWKELPDSDRQLAPEWTKAQADVDANAISPARTKRVNPQIAEVLKGTDFADVTAKPVLDRADPFNTPPKSDSFDDKREITSDYGSSFGDDKTLLGNTTHAHRAVTEQAFEDAGMKWKPFTAQPFREEVSKIVSIYLAEGSPRELNLSAKERQSVLHALQNTTHPSAFQAIAPTVEYSLRRQAHPNFIRWTICNGNRPRVVFARGLGVAGILAGLLADLLITLSHAGRGWRVLPFVGWFIGIATLIAAWKGMCVVLHGLHHRHLRPWELFSDSVESAEDEKALSSEQSLYSSTRNSFEDEPWVPRHKKRHVIRKIFDREVWIKEPALRQIQDTIFLQALLGAFVTSCIVVGIFCAVPHGNLY</sequence>
<dbReference type="InterPro" id="IPR016137">
    <property type="entry name" value="RGS"/>
</dbReference>
<dbReference type="AlphaFoldDB" id="A0A9Q8L6K1"/>
<name>A0A9Q8L6K1_PASFU</name>
<keyword evidence="2" id="KW-0812">Transmembrane</keyword>
<dbReference type="PANTHER" id="PTHR39466">
    <property type="entry name" value="RGS DOMAIN-CONTAINING PROTEIN"/>
    <property type="match status" value="1"/>
</dbReference>
<evidence type="ECO:0000313" key="4">
    <source>
        <dbReference type="EMBL" id="UJO11749.1"/>
    </source>
</evidence>
<feature type="region of interest" description="Disordered" evidence="1">
    <location>
        <begin position="1"/>
        <end position="29"/>
    </location>
</feature>
<proteinExistence type="predicted"/>
<reference evidence="4" key="2">
    <citation type="journal article" date="2022" name="Microb. Genom.">
        <title>A chromosome-scale genome assembly of the tomato pathogen Cladosporium fulvum reveals a compartmentalized genome architecture and the presence of a dispensable chromosome.</title>
        <authorList>
            <person name="Zaccaron A.Z."/>
            <person name="Chen L.H."/>
            <person name="Samaras A."/>
            <person name="Stergiopoulos I."/>
        </authorList>
    </citation>
    <scope>NUCLEOTIDE SEQUENCE</scope>
    <source>
        <strain evidence="4">Race5_Kim</strain>
    </source>
</reference>
<keyword evidence="2" id="KW-1133">Transmembrane helix</keyword>
<dbReference type="InterPro" id="IPR036305">
    <property type="entry name" value="RGS_sf"/>
</dbReference>
<dbReference type="GeneID" id="71980962"/>
<dbReference type="OrthoDB" id="3232309at2759"/>
<dbReference type="Proteomes" id="UP000756132">
    <property type="component" value="Chromosome 1"/>
</dbReference>
<evidence type="ECO:0000313" key="5">
    <source>
        <dbReference type="Proteomes" id="UP000756132"/>
    </source>
</evidence>
<evidence type="ECO:0000256" key="1">
    <source>
        <dbReference type="SAM" id="MobiDB-lite"/>
    </source>
</evidence>
<keyword evidence="5" id="KW-1185">Reference proteome</keyword>
<dbReference type="EMBL" id="CP090163">
    <property type="protein sequence ID" value="UJO11749.1"/>
    <property type="molecule type" value="Genomic_DNA"/>
</dbReference>
<dbReference type="PANTHER" id="PTHR39466:SF1">
    <property type="entry name" value="RGS DOMAIN-CONTAINING PROTEIN"/>
    <property type="match status" value="1"/>
</dbReference>
<dbReference type="SUPFAM" id="SSF48097">
    <property type="entry name" value="Regulator of G-protein signaling, RGS"/>
    <property type="match status" value="1"/>
</dbReference>
<evidence type="ECO:0000259" key="3">
    <source>
        <dbReference type="Pfam" id="PF00615"/>
    </source>
</evidence>
<feature type="transmembrane region" description="Helical" evidence="2">
    <location>
        <begin position="425"/>
        <end position="447"/>
    </location>
</feature>
<feature type="transmembrane region" description="Helical" evidence="2">
    <location>
        <begin position="292"/>
        <end position="314"/>
    </location>
</feature>
<protein>
    <recommendedName>
        <fullName evidence="3">RGS domain-containing protein</fullName>
    </recommendedName>
</protein>
<feature type="region of interest" description="Disordered" evidence="1">
    <location>
        <begin position="151"/>
        <end position="173"/>
    </location>
</feature>
<dbReference type="RefSeq" id="XP_047756115.1">
    <property type="nucleotide sequence ID" value="XM_047900232.1"/>
</dbReference>
<feature type="compositionally biased region" description="Basic and acidic residues" evidence="1">
    <location>
        <begin position="163"/>
        <end position="172"/>
    </location>
</feature>
<dbReference type="Pfam" id="PF00615">
    <property type="entry name" value="RGS"/>
    <property type="match status" value="1"/>
</dbReference>
<feature type="domain" description="RGS" evidence="3">
    <location>
        <begin position="213"/>
        <end position="280"/>
    </location>
</feature>
<dbReference type="Gene3D" id="1.10.167.10">
    <property type="entry name" value="Regulator of G-protein Signalling 4, domain 2"/>
    <property type="match status" value="1"/>
</dbReference>
<dbReference type="OMA" id="RVIATYI"/>
<dbReference type="InterPro" id="IPR044926">
    <property type="entry name" value="RGS_subdomain_2"/>
</dbReference>
<dbReference type="KEGG" id="ffu:CLAFUR5_01084"/>
<keyword evidence="2" id="KW-0472">Membrane</keyword>
<accession>A0A9Q8L6K1</accession>